<reference evidence="2" key="1">
    <citation type="journal article" date="2019" name="Int. J. Syst. Evol. Microbiol.">
        <title>The Global Catalogue of Microorganisms (GCM) 10K type strain sequencing project: providing services to taxonomists for standard genome sequencing and annotation.</title>
        <authorList>
            <consortium name="The Broad Institute Genomics Platform"/>
            <consortium name="The Broad Institute Genome Sequencing Center for Infectious Disease"/>
            <person name="Wu L."/>
            <person name="Ma J."/>
        </authorList>
    </citation>
    <scope>NUCLEOTIDE SEQUENCE [LARGE SCALE GENOMIC DNA]</scope>
    <source>
        <strain evidence="2">JCM 13378</strain>
    </source>
</reference>
<proteinExistence type="predicted"/>
<evidence type="ECO:0000313" key="1">
    <source>
        <dbReference type="EMBL" id="GAA0366692.1"/>
    </source>
</evidence>
<dbReference type="SUPFAM" id="SSF53335">
    <property type="entry name" value="S-adenosyl-L-methionine-dependent methyltransferases"/>
    <property type="match status" value="1"/>
</dbReference>
<gene>
    <name evidence="1" type="ORF">GCM10009092_33800</name>
</gene>
<evidence type="ECO:0000313" key="2">
    <source>
        <dbReference type="Proteomes" id="UP001501757"/>
    </source>
</evidence>
<dbReference type="Proteomes" id="UP001501757">
    <property type="component" value="Unassembled WGS sequence"/>
</dbReference>
<keyword evidence="2" id="KW-1185">Reference proteome</keyword>
<sequence>MDTTTSNSRHVNLSAYEGVEALENFTPERFADYCRDKLLSSDKFVEFIRQHCAHDPDWQGKVAEIGSGNSKLLYNLEKQGLLKEGLGIEISRSRHEFANKFAEHIGSQRVTNLNEDVFNLPTLTGYDLVIGVDIVLQLISPLFDKAEDRLLDWVHSSLRPGGRVLFELWDFEYFKALLAQSDNALRLWEEFPASDPFEYCLATLSFDDNKDIVWDKRFIRRSCGQRSEFSNILRPYSPEGITKILAQAGFVNPLVIDCSKEGPDGAQGEFLVLAQKAL</sequence>
<dbReference type="RefSeq" id="WP_343846487.1">
    <property type="nucleotide sequence ID" value="NZ_BAAAEI010000021.1"/>
</dbReference>
<organism evidence="1 2">
    <name type="scientific">Bowmanella denitrificans</name>
    <dbReference type="NCBI Taxonomy" id="366582"/>
    <lineage>
        <taxon>Bacteria</taxon>
        <taxon>Pseudomonadati</taxon>
        <taxon>Pseudomonadota</taxon>
        <taxon>Gammaproteobacteria</taxon>
        <taxon>Alteromonadales</taxon>
        <taxon>Alteromonadaceae</taxon>
        <taxon>Bowmanella</taxon>
    </lineage>
</organism>
<name>A0ABP3HD78_9ALTE</name>
<evidence type="ECO:0008006" key="3">
    <source>
        <dbReference type="Google" id="ProtNLM"/>
    </source>
</evidence>
<accession>A0ABP3HD78</accession>
<dbReference type="InterPro" id="IPR029063">
    <property type="entry name" value="SAM-dependent_MTases_sf"/>
</dbReference>
<protein>
    <recommendedName>
        <fullName evidence="3">Methyltransferase domain-containing protein</fullName>
    </recommendedName>
</protein>
<dbReference type="Gene3D" id="3.40.50.150">
    <property type="entry name" value="Vaccinia Virus protein VP39"/>
    <property type="match status" value="1"/>
</dbReference>
<comment type="caution">
    <text evidence="1">The sequence shown here is derived from an EMBL/GenBank/DDBJ whole genome shotgun (WGS) entry which is preliminary data.</text>
</comment>
<dbReference type="CDD" id="cd02440">
    <property type="entry name" value="AdoMet_MTases"/>
    <property type="match status" value="1"/>
</dbReference>
<dbReference type="EMBL" id="BAAAEI010000021">
    <property type="protein sequence ID" value="GAA0366692.1"/>
    <property type="molecule type" value="Genomic_DNA"/>
</dbReference>